<sequence>MESQTIDKDENDKEERNSSGAKYSREDDEDGRIKEIVRNASEEIDEHKEIPDLQELTREEQQARKEGEKDEEIDDNIDKVAREGDLSPRQISNLKSGVKKGKTTQPSLPLQDKTRISKDFPDNVSQ</sequence>
<feature type="compositionally biased region" description="Basic and acidic residues" evidence="1">
    <location>
        <begin position="31"/>
        <end position="68"/>
    </location>
</feature>
<keyword evidence="3" id="KW-1185">Reference proteome</keyword>
<evidence type="ECO:0000313" key="3">
    <source>
        <dbReference type="Proteomes" id="UP000826656"/>
    </source>
</evidence>
<organism evidence="2 3">
    <name type="scientific">Solanum tuberosum</name>
    <name type="common">Potato</name>
    <dbReference type="NCBI Taxonomy" id="4113"/>
    <lineage>
        <taxon>Eukaryota</taxon>
        <taxon>Viridiplantae</taxon>
        <taxon>Streptophyta</taxon>
        <taxon>Embryophyta</taxon>
        <taxon>Tracheophyta</taxon>
        <taxon>Spermatophyta</taxon>
        <taxon>Magnoliopsida</taxon>
        <taxon>eudicotyledons</taxon>
        <taxon>Gunneridae</taxon>
        <taxon>Pentapetalae</taxon>
        <taxon>asterids</taxon>
        <taxon>lamiids</taxon>
        <taxon>Solanales</taxon>
        <taxon>Solanaceae</taxon>
        <taxon>Solanoideae</taxon>
        <taxon>Solaneae</taxon>
        <taxon>Solanum</taxon>
    </lineage>
</organism>
<evidence type="ECO:0000313" key="2">
    <source>
        <dbReference type="EMBL" id="KAH0761342.1"/>
    </source>
</evidence>
<feature type="compositionally biased region" description="Basic and acidic residues" evidence="1">
    <location>
        <begin position="76"/>
        <end position="86"/>
    </location>
</feature>
<feature type="region of interest" description="Disordered" evidence="1">
    <location>
        <begin position="1"/>
        <end position="126"/>
    </location>
</feature>
<feature type="compositionally biased region" description="Basic and acidic residues" evidence="1">
    <location>
        <begin position="1"/>
        <end position="17"/>
    </location>
</feature>
<evidence type="ECO:0000256" key="1">
    <source>
        <dbReference type="SAM" id="MobiDB-lite"/>
    </source>
</evidence>
<proteinExistence type="predicted"/>
<feature type="compositionally biased region" description="Basic and acidic residues" evidence="1">
    <location>
        <begin position="112"/>
        <end position="126"/>
    </location>
</feature>
<comment type="caution">
    <text evidence="2">The sequence shown here is derived from an EMBL/GenBank/DDBJ whole genome shotgun (WGS) entry which is preliminary data.</text>
</comment>
<reference evidence="2 3" key="1">
    <citation type="journal article" date="2021" name="bioRxiv">
        <title>Chromosome-scale and haplotype-resolved genome assembly of a tetraploid potato cultivar.</title>
        <authorList>
            <person name="Sun H."/>
            <person name="Jiao W.-B."/>
            <person name="Krause K."/>
            <person name="Campoy J.A."/>
            <person name="Goel M."/>
            <person name="Folz-Donahue K."/>
            <person name="Kukat C."/>
            <person name="Huettel B."/>
            <person name="Schneeberger K."/>
        </authorList>
    </citation>
    <scope>NUCLEOTIDE SEQUENCE [LARGE SCALE GENOMIC DNA]</scope>
    <source>
        <strain evidence="2">SolTubOtavaFocal</strain>
        <tissue evidence="2">Leaves</tissue>
    </source>
</reference>
<dbReference type="Proteomes" id="UP000826656">
    <property type="component" value="Unassembled WGS sequence"/>
</dbReference>
<dbReference type="EMBL" id="JAIVGD010000013">
    <property type="protein sequence ID" value="KAH0761342.1"/>
    <property type="molecule type" value="Genomic_DNA"/>
</dbReference>
<protein>
    <submittedName>
        <fullName evidence="2">Uncharacterized protein</fullName>
    </submittedName>
</protein>
<gene>
    <name evidence="2" type="ORF">KY290_017415</name>
</gene>
<accession>A0ABQ7VB78</accession>
<name>A0ABQ7VB78_SOLTU</name>